<proteinExistence type="predicted"/>
<feature type="domain" description="TLDc" evidence="2">
    <location>
        <begin position="571"/>
        <end position="740"/>
    </location>
</feature>
<sequence>MGYLTGLDKCNFNQLLNQFEKQSHTLNKQQQIKMEETYESESVFEEQSKLPYKLPQCSEHPQSQVTLVCTTATCPFFSSQKLFCPSCNVVTRHNHVTVTIASEVTNYFGQWQELLAKYDISNDKIDTVVSDYNDMITQFDEILKGMKKTSRFLKAIEVFKGYRSFTIDYFHDFVKPSIEENDVIKLSDSHYKNYCGYKRHLSEEKMKFLEQSPIVMLWNFYFEIIDVFQLQPLLEELNIKSINVILRFKLQKIQQQVDLLESLQKKQLPGPIKLTLIENDEFNSKVEHTLLLNKINSLLPSDLKMADISIIDRVRSELDTIGVIGMYVSQRVQMDSKFDQQAKFFKEIQEGRELRQSNFKEQVEQLVQQNKLLEEQQLNVQKQNQEKQDELIQLIKKLQDQQTLIIKENQEGLQQMKNIFSEQFEQLHQQNKLLEEKQKEFQEQAIFQKEKQEFQLEQSQMLKECQDQHLQEIRMLKEQQEKQLQLQASMFKEQQDQQMQLIMKRLDEQQLAFEKIYDKKIAENISKQIASIKVDFLIKEGAGTMPVSNSSSVDTSVSQLCGEPQLFSDSLILSDNAKRSTMIGYFAQMDISNFTVSLLYRASRDGFGAEDFHKTCDKKGATITIVQTTTDHVIGGYTNDPWHSSGGCKQSLSGWLFSFAHAHPFKRAKGDGNGIWCMEGKGACFGKGNIAIESDSDRNEKSWVHANGRAYEFGGVHLLNGKGKGETYFTTKEIEVYLVN</sequence>
<dbReference type="InterPro" id="IPR006571">
    <property type="entry name" value="TLDc_dom"/>
</dbReference>
<reference evidence="3" key="1">
    <citation type="submission" date="2019-06" db="EMBL/GenBank/DDBJ databases">
        <authorList>
            <person name="Zheng W."/>
        </authorList>
    </citation>
    <scope>NUCLEOTIDE SEQUENCE</scope>
    <source>
        <strain evidence="3">QDHG01</strain>
    </source>
</reference>
<dbReference type="Proteomes" id="UP000785679">
    <property type="component" value="Unassembled WGS sequence"/>
</dbReference>
<organism evidence="3 4">
    <name type="scientific">Halteria grandinella</name>
    <dbReference type="NCBI Taxonomy" id="5974"/>
    <lineage>
        <taxon>Eukaryota</taxon>
        <taxon>Sar</taxon>
        <taxon>Alveolata</taxon>
        <taxon>Ciliophora</taxon>
        <taxon>Intramacronucleata</taxon>
        <taxon>Spirotrichea</taxon>
        <taxon>Stichotrichia</taxon>
        <taxon>Sporadotrichida</taxon>
        <taxon>Halteriidae</taxon>
        <taxon>Halteria</taxon>
    </lineage>
</organism>
<dbReference type="Pfam" id="PF07534">
    <property type="entry name" value="TLD"/>
    <property type="match status" value="1"/>
</dbReference>
<keyword evidence="1" id="KW-0175">Coiled coil</keyword>
<gene>
    <name evidence="3" type="ORF">FGO68_gene9601</name>
</gene>
<comment type="caution">
    <text evidence="3">The sequence shown here is derived from an EMBL/GenBank/DDBJ whole genome shotgun (WGS) entry which is preliminary data.</text>
</comment>
<dbReference type="SUPFAM" id="SSF57845">
    <property type="entry name" value="B-box zinc-binding domain"/>
    <property type="match status" value="1"/>
</dbReference>
<keyword evidence="4" id="KW-1185">Reference proteome</keyword>
<evidence type="ECO:0000313" key="3">
    <source>
        <dbReference type="EMBL" id="TNV83974.1"/>
    </source>
</evidence>
<name>A0A8J8T6C2_HALGN</name>
<dbReference type="AlphaFoldDB" id="A0A8J8T6C2"/>
<evidence type="ECO:0000313" key="4">
    <source>
        <dbReference type="Proteomes" id="UP000785679"/>
    </source>
</evidence>
<dbReference type="PROSITE" id="PS51886">
    <property type="entry name" value="TLDC"/>
    <property type="match status" value="1"/>
</dbReference>
<protein>
    <recommendedName>
        <fullName evidence="2">TLDc domain-containing protein</fullName>
    </recommendedName>
</protein>
<evidence type="ECO:0000256" key="1">
    <source>
        <dbReference type="SAM" id="Coils"/>
    </source>
</evidence>
<dbReference type="EMBL" id="RRYP01003257">
    <property type="protein sequence ID" value="TNV83974.1"/>
    <property type="molecule type" value="Genomic_DNA"/>
</dbReference>
<dbReference type="OrthoDB" id="25620at2759"/>
<evidence type="ECO:0000259" key="2">
    <source>
        <dbReference type="PROSITE" id="PS51886"/>
    </source>
</evidence>
<accession>A0A8J8T6C2</accession>
<feature type="coiled-coil region" evidence="1">
    <location>
        <begin position="356"/>
        <end position="482"/>
    </location>
</feature>